<dbReference type="PROSITE" id="PS00370">
    <property type="entry name" value="PEP_ENZYMES_PHOS_SITE"/>
    <property type="match status" value="1"/>
</dbReference>
<dbReference type="Proteomes" id="UP001060733">
    <property type="component" value="Chromosome"/>
</dbReference>
<keyword evidence="8" id="KW-0418">Kinase</keyword>
<dbReference type="PANTHER" id="PTHR22931">
    <property type="entry name" value="PHOSPHOENOLPYRUVATE DIKINASE-RELATED"/>
    <property type="match status" value="1"/>
</dbReference>
<dbReference type="PIRSF" id="PIRSF000853">
    <property type="entry name" value="PPDK"/>
    <property type="match status" value="1"/>
</dbReference>
<dbReference type="Pfam" id="PF02896">
    <property type="entry name" value="PEP-utilizers_C"/>
    <property type="match status" value="1"/>
</dbReference>
<evidence type="ECO:0000256" key="7">
    <source>
        <dbReference type="ARBA" id="ARBA00022741"/>
    </source>
</evidence>
<keyword evidence="9" id="KW-0067">ATP-binding</keyword>
<dbReference type="NCBIfam" id="NF004531">
    <property type="entry name" value="PRK05878.1"/>
    <property type="match status" value="1"/>
</dbReference>
<dbReference type="InterPro" id="IPR015813">
    <property type="entry name" value="Pyrv/PenolPyrv_kinase-like_dom"/>
</dbReference>
<dbReference type="NCBIfam" id="TIGR01828">
    <property type="entry name" value="pyru_phos_dikin"/>
    <property type="match status" value="1"/>
</dbReference>
<dbReference type="InterPro" id="IPR040442">
    <property type="entry name" value="Pyrv_kinase-like_dom_sf"/>
</dbReference>
<dbReference type="Gene3D" id="1.10.189.10">
    <property type="entry name" value="Pyruvate Phosphate Dikinase, domain 2"/>
    <property type="match status" value="1"/>
</dbReference>
<dbReference type="InterPro" id="IPR002192">
    <property type="entry name" value="PPDK_AMP/ATP-bd"/>
</dbReference>
<dbReference type="GO" id="GO:0050242">
    <property type="term" value="F:pyruvate, phosphate dikinase activity"/>
    <property type="evidence" value="ECO:0007669"/>
    <property type="project" value="UniProtKB-EC"/>
</dbReference>
<keyword evidence="15" id="KW-0670">Pyruvate</keyword>
<dbReference type="InterPro" id="IPR000121">
    <property type="entry name" value="PEP_util_C"/>
</dbReference>
<evidence type="ECO:0000259" key="12">
    <source>
        <dbReference type="Pfam" id="PF00391"/>
    </source>
</evidence>
<comment type="similarity">
    <text evidence="2 11">Belongs to the PEP-utilizing enzyme family.</text>
</comment>
<name>A0ABY6EMT7_9ACTN</name>
<feature type="domain" description="PEP-utilising enzyme mobile" evidence="12">
    <location>
        <begin position="426"/>
        <end position="508"/>
    </location>
</feature>
<keyword evidence="5 15" id="KW-0808">Transferase</keyword>
<accession>A0ABY6EMT7</accession>
<dbReference type="RefSeq" id="WP_263277876.1">
    <property type="nucleotide sequence ID" value="NZ_CP106795.1"/>
</dbReference>
<evidence type="ECO:0000256" key="1">
    <source>
        <dbReference type="ARBA" id="ARBA00001946"/>
    </source>
</evidence>
<keyword evidence="16" id="KW-1185">Reference proteome</keyword>
<sequence length="906" mass="99111">MSENKEPHVAKFVYDFTEGNKDLKDLLGGKGANLAEMTNLGLPVPPGFTITTEACKVYLESGAEPAALRDEVSAHLDALEQAMGKKLGQADDPLLVSVRSGAKFSMPGMMDTVLNIGLSDKSVQGLAKQAGDDRFAWDSYRRLIQMFGKTVLGVDGELFEEALDQAKEAKKVTVDTDLEAADLKKLVTAFKKIVKKEAGRDFPQDPREQMDLAIKAVFDSWNTDRAKLYRRQERIPGDLGTAVNVCSMVFGNLGPDSGTGVAFTRDPASGHQGVYGDYLQNAQGEDVVAGIRNTVPLAELEQIDKKSYDQLMQIMETLENHYKDLCDIEFTIERGQLWMLQTRVGKRTAGAAFRIATQLVDQGLIDETEALQRVTGAQLAQLMFPRFDEQAKVEQVARGIAASPGAAVGKAVFDSYTAVKWSRSGEKVILVRRETNPDDLDGMIAAEGILTSRGGKTSHAAVVARGMGKTCVCGAEELEVDTKRRRMTVPGGHVVEEGDVISIDGSSGKVYLGEVPVVPSPVVEYFEGRMHPGADDADELVEAVHRMMAFADRKRRLRVRANADNAEDALRARRFGAQGIGLCRTEHMFLGDRRELVERLILADTQEEREDSLKSLLPLQKTDFVELFEAMDGLPVTIRLLDPPLHEFLPDITELSVRVALAESRQEPHENDLRLLQAVHRLHEQNPMLGLRGVRLGLVIPGLFTMQVRAIAEAAAERKAAKGDPRAEIMIPLVGTVQELEIVREEADKVIAEVQAATGTELKLAIGTMIELPRAALTAGQIAEAAQFFSFGTNDLTQTVWGFSRDDVEASFFTAYLEKGIFGVSPFETIDRDGVGSLVKLAAEAGRRTRPDLKLGVCGEHGGDPESVHFFHEVGLDYVSCSPFRIPVARLEAGRAATQSEGSDHR</sequence>
<dbReference type="Gene3D" id="3.50.30.10">
    <property type="entry name" value="Phosphohistidine domain"/>
    <property type="match status" value="1"/>
</dbReference>
<dbReference type="SUPFAM" id="SSF56059">
    <property type="entry name" value="Glutathione synthetase ATP-binding domain-like"/>
    <property type="match status" value="1"/>
</dbReference>
<dbReference type="Gene3D" id="1.20.80.30">
    <property type="match status" value="1"/>
</dbReference>
<dbReference type="Gene3D" id="3.20.20.60">
    <property type="entry name" value="Phosphoenolpyruvate-binding domains"/>
    <property type="match status" value="1"/>
</dbReference>
<dbReference type="Pfam" id="PF00391">
    <property type="entry name" value="PEP-utilizers"/>
    <property type="match status" value="1"/>
</dbReference>
<gene>
    <name evidence="15" type="primary">ppdK</name>
    <name evidence="15" type="ORF">N8I86_13670</name>
</gene>
<evidence type="ECO:0000256" key="2">
    <source>
        <dbReference type="ARBA" id="ARBA00007837"/>
    </source>
</evidence>
<evidence type="ECO:0000256" key="8">
    <source>
        <dbReference type="ARBA" id="ARBA00022777"/>
    </source>
</evidence>
<evidence type="ECO:0000256" key="9">
    <source>
        <dbReference type="ARBA" id="ARBA00022840"/>
    </source>
</evidence>
<dbReference type="InterPro" id="IPR018274">
    <property type="entry name" value="PEP_util_AS"/>
</dbReference>
<evidence type="ECO:0000259" key="13">
    <source>
        <dbReference type="Pfam" id="PF01326"/>
    </source>
</evidence>
<dbReference type="InterPro" id="IPR036637">
    <property type="entry name" value="Phosphohistidine_dom_sf"/>
</dbReference>
<keyword evidence="6" id="KW-0479">Metal-binding</keyword>
<keyword evidence="7" id="KW-0547">Nucleotide-binding</keyword>
<evidence type="ECO:0000256" key="4">
    <source>
        <dbReference type="ARBA" id="ARBA00020138"/>
    </source>
</evidence>
<comment type="cofactor">
    <cofactor evidence="1 11">
        <name>Mg(2+)</name>
        <dbReference type="ChEBI" id="CHEBI:18420"/>
    </cofactor>
</comment>
<dbReference type="InterPro" id="IPR008279">
    <property type="entry name" value="PEP-util_enz_mobile_dom"/>
</dbReference>
<proteinExistence type="inferred from homology"/>
<keyword evidence="10" id="KW-0460">Magnesium</keyword>
<protein>
    <recommendedName>
        <fullName evidence="4 11">Pyruvate, phosphate dikinase</fullName>
        <ecNumber evidence="3 11">2.7.9.1</ecNumber>
    </recommendedName>
</protein>
<feature type="domain" description="Pyruvate phosphate dikinase AMP/ATP-binding" evidence="13">
    <location>
        <begin position="67"/>
        <end position="293"/>
    </location>
</feature>
<dbReference type="Pfam" id="PF01326">
    <property type="entry name" value="PPDK_N"/>
    <property type="match status" value="2"/>
</dbReference>
<evidence type="ECO:0000256" key="11">
    <source>
        <dbReference type="PIRNR" id="PIRNR000853"/>
    </source>
</evidence>
<dbReference type="EMBL" id="CP106795">
    <property type="protein sequence ID" value="UXY35701.1"/>
    <property type="molecule type" value="Genomic_DNA"/>
</dbReference>
<evidence type="ECO:0000256" key="5">
    <source>
        <dbReference type="ARBA" id="ARBA00022679"/>
    </source>
</evidence>
<dbReference type="Gene3D" id="3.30.1490.20">
    <property type="entry name" value="ATP-grasp fold, A domain"/>
    <property type="match status" value="1"/>
</dbReference>
<dbReference type="EC" id="2.7.9.1" evidence="3 11"/>
<evidence type="ECO:0000256" key="3">
    <source>
        <dbReference type="ARBA" id="ARBA00011994"/>
    </source>
</evidence>
<evidence type="ECO:0000256" key="6">
    <source>
        <dbReference type="ARBA" id="ARBA00022723"/>
    </source>
</evidence>
<dbReference type="Gene3D" id="3.30.470.20">
    <property type="entry name" value="ATP-grasp fold, B domain"/>
    <property type="match status" value="1"/>
</dbReference>
<evidence type="ECO:0000259" key="14">
    <source>
        <dbReference type="Pfam" id="PF02896"/>
    </source>
</evidence>
<dbReference type="PANTHER" id="PTHR22931:SF9">
    <property type="entry name" value="PYRUVATE, PHOSPHATE DIKINASE 1, CHLOROPLASTIC"/>
    <property type="match status" value="1"/>
</dbReference>
<evidence type="ECO:0000256" key="10">
    <source>
        <dbReference type="ARBA" id="ARBA00022842"/>
    </source>
</evidence>
<reference evidence="15" key="1">
    <citation type="submission" date="2022-10" db="EMBL/GenBank/DDBJ databases">
        <authorList>
            <person name="Mo P."/>
        </authorList>
    </citation>
    <scope>NUCLEOTIDE SEQUENCE</scope>
    <source>
        <strain evidence="15">HUAS 14-6</strain>
    </source>
</reference>
<dbReference type="SUPFAM" id="SSF51621">
    <property type="entry name" value="Phosphoenolpyruvate/pyruvate domain"/>
    <property type="match status" value="1"/>
</dbReference>
<dbReference type="SUPFAM" id="SSF52009">
    <property type="entry name" value="Phosphohistidine domain"/>
    <property type="match status" value="1"/>
</dbReference>
<evidence type="ECO:0000313" key="15">
    <source>
        <dbReference type="EMBL" id="UXY35701.1"/>
    </source>
</evidence>
<evidence type="ECO:0000313" key="16">
    <source>
        <dbReference type="Proteomes" id="UP001060733"/>
    </source>
</evidence>
<feature type="domain" description="Pyruvate phosphate dikinase AMP/ATP-binding" evidence="13">
    <location>
        <begin position="300"/>
        <end position="350"/>
    </location>
</feature>
<organism evidence="15 16">
    <name type="scientific">Streptomyces albidocamelliae</name>
    <dbReference type="NCBI Taxonomy" id="2981135"/>
    <lineage>
        <taxon>Bacteria</taxon>
        <taxon>Bacillati</taxon>
        <taxon>Actinomycetota</taxon>
        <taxon>Actinomycetes</taxon>
        <taxon>Kitasatosporales</taxon>
        <taxon>Streptomycetaceae</taxon>
        <taxon>Streptomyces</taxon>
    </lineage>
</organism>
<feature type="domain" description="PEP-utilising enzyme C-terminal" evidence="14">
    <location>
        <begin position="542"/>
        <end position="894"/>
    </location>
</feature>
<comment type="catalytic activity">
    <reaction evidence="11">
        <text>pyruvate + phosphate + ATP = phosphoenolpyruvate + AMP + diphosphate + H(+)</text>
        <dbReference type="Rhea" id="RHEA:10756"/>
        <dbReference type="ChEBI" id="CHEBI:15361"/>
        <dbReference type="ChEBI" id="CHEBI:15378"/>
        <dbReference type="ChEBI" id="CHEBI:30616"/>
        <dbReference type="ChEBI" id="CHEBI:33019"/>
        <dbReference type="ChEBI" id="CHEBI:43474"/>
        <dbReference type="ChEBI" id="CHEBI:58702"/>
        <dbReference type="ChEBI" id="CHEBI:456215"/>
        <dbReference type="EC" id="2.7.9.1"/>
    </reaction>
</comment>
<dbReference type="InterPro" id="IPR010121">
    <property type="entry name" value="Pyruvate_phosphate_dikinase"/>
</dbReference>
<dbReference type="InterPro" id="IPR013815">
    <property type="entry name" value="ATP_grasp_subdomain_1"/>
</dbReference>